<dbReference type="EMBL" id="AJWJ01000140">
    <property type="protein sequence ID" value="KAF2074570.1"/>
    <property type="molecule type" value="Genomic_DNA"/>
</dbReference>
<dbReference type="InterPro" id="IPR019152">
    <property type="entry name" value="DUF2046"/>
</dbReference>
<accession>A0A8J4PWP0</accession>
<keyword evidence="1" id="KW-0175">Coiled coil</keyword>
<evidence type="ECO:0000313" key="4">
    <source>
        <dbReference type="Proteomes" id="UP000695562"/>
    </source>
</evidence>
<organism evidence="3 4">
    <name type="scientific">Polysphondylium violaceum</name>
    <dbReference type="NCBI Taxonomy" id="133409"/>
    <lineage>
        <taxon>Eukaryota</taxon>
        <taxon>Amoebozoa</taxon>
        <taxon>Evosea</taxon>
        <taxon>Eumycetozoa</taxon>
        <taxon>Dictyostelia</taxon>
        <taxon>Dictyosteliales</taxon>
        <taxon>Dictyosteliaceae</taxon>
        <taxon>Polysphondylium</taxon>
    </lineage>
</organism>
<dbReference type="PANTHER" id="PTHR15276">
    <property type="entry name" value="H4 D10S170 PROTEIN-RELATED"/>
    <property type="match status" value="1"/>
</dbReference>
<dbReference type="PANTHER" id="PTHR15276:SF0">
    <property type="entry name" value="COILED-COIL DOMAIN-CONTAINING PROTEIN 6"/>
    <property type="match status" value="1"/>
</dbReference>
<evidence type="ECO:0000256" key="1">
    <source>
        <dbReference type="SAM" id="Coils"/>
    </source>
</evidence>
<proteinExistence type="predicted"/>
<name>A0A8J4PWP0_9MYCE</name>
<feature type="compositionally biased region" description="Polar residues" evidence="2">
    <location>
        <begin position="222"/>
        <end position="244"/>
    </location>
</feature>
<evidence type="ECO:0000313" key="3">
    <source>
        <dbReference type="EMBL" id="KAF2074570.1"/>
    </source>
</evidence>
<feature type="region of interest" description="Disordered" evidence="2">
    <location>
        <begin position="314"/>
        <end position="333"/>
    </location>
</feature>
<feature type="compositionally biased region" description="Low complexity" evidence="2">
    <location>
        <begin position="245"/>
        <end position="277"/>
    </location>
</feature>
<comment type="caution">
    <text evidence="3">The sequence shown here is derived from an EMBL/GenBank/DDBJ whole genome shotgun (WGS) entry which is preliminary data.</text>
</comment>
<feature type="coiled-coil region" evidence="1">
    <location>
        <begin position="10"/>
        <end position="162"/>
    </location>
</feature>
<dbReference type="AlphaFoldDB" id="A0A8J4PWP0"/>
<dbReference type="Pfam" id="PF09755">
    <property type="entry name" value="DUF2046"/>
    <property type="match status" value="1"/>
</dbReference>
<sequence length="423" mass="48421">MESKTSKEIIDDLQKQLAQERLKNRTLTEELKQLKDSHARIQIVTENEEEYITNKFMKYLNQLKREKEELALKVEQEEEYLTNTLQKKMQVIMQEKIDLENQLEQEEEFIVNKLQKQIQEVMREKKLLEKRLESEISDHRNLLKLEAEVITLRTKIQELEKEQGDHNKDDIASLRAENFVLGQKIIREQEKLSKLTSDNTKLMSNLEIDDERNFNKQKRNRSISFPNERSATGQSVTGNNGSNQSSPVTSHVNSSSSITLSPTQSSSSITSSGSTSKTNIISVPITRSRSSSSCSNPCLISKVLKEGWMKRNLSSESSCNNNNNNNNNSLENIGSPRLEIKLEKRYYEVSSDGELREYLDDSKQALYSSLNLDTVTKAIDKIDPAIGSGYSDLIITTTTDVIILSNYTDEVLQWKKIISDLMP</sequence>
<protein>
    <submittedName>
        <fullName evidence="3">Uncharacterized protein</fullName>
    </submittedName>
</protein>
<dbReference type="Proteomes" id="UP000695562">
    <property type="component" value="Unassembled WGS sequence"/>
</dbReference>
<keyword evidence="4" id="KW-1185">Reference proteome</keyword>
<feature type="compositionally biased region" description="Low complexity" evidence="2">
    <location>
        <begin position="314"/>
        <end position="332"/>
    </location>
</feature>
<reference evidence="3" key="1">
    <citation type="submission" date="2020-01" db="EMBL/GenBank/DDBJ databases">
        <title>Development of genomics and gene disruption for Polysphondylium violaceum indicates a role for the polyketide synthase stlB in stalk morphogenesis.</title>
        <authorList>
            <person name="Narita B."/>
            <person name="Kawabe Y."/>
            <person name="Kin K."/>
            <person name="Saito T."/>
            <person name="Gibbs R."/>
            <person name="Kuspa A."/>
            <person name="Muzny D."/>
            <person name="Queller D."/>
            <person name="Richards S."/>
            <person name="Strassman J."/>
            <person name="Sucgang R."/>
            <person name="Worley K."/>
            <person name="Schaap P."/>
        </authorList>
    </citation>
    <scope>NUCLEOTIDE SEQUENCE</scope>
    <source>
        <strain evidence="3">QSvi11</strain>
    </source>
</reference>
<feature type="region of interest" description="Disordered" evidence="2">
    <location>
        <begin position="212"/>
        <end position="277"/>
    </location>
</feature>
<evidence type="ECO:0000256" key="2">
    <source>
        <dbReference type="SAM" id="MobiDB-lite"/>
    </source>
</evidence>
<dbReference type="OrthoDB" id="78858at2759"/>
<gene>
    <name evidence="3" type="ORF">CYY_004116</name>
</gene>